<sequence>MTTLLTTIIPDLGYIVIASLFALISYYVKDFRKKHANFIEEQEKALKEKIGVDQYNMDKSIATDIILRIEEEAKGFNWDSEVKHSKATELISKKTGLDAESIYNLIKATVTKIKMGQVKSEDKKVA</sequence>
<proteinExistence type="predicted"/>
<feature type="transmembrane region" description="Helical" evidence="1">
    <location>
        <begin position="12"/>
        <end position="28"/>
    </location>
</feature>
<dbReference type="RefSeq" id="WP_023163425.1">
    <property type="nucleotide sequence ID" value="NC_022592.1"/>
</dbReference>
<reference evidence="3" key="1">
    <citation type="journal article" date="2014" name="Biotechnol. Biofuels">
        <title>Comparison of single-molecule sequencing and hybrid approaches for finishing the genome of Clostridium autoethanogenum and analysis of CRISPR systems in industrial relevant Clostridia.</title>
        <authorList>
            <person name="Brown S.D."/>
            <person name="Nagaraju S."/>
            <person name="Utturkar S."/>
            <person name="De Tissera S."/>
            <person name="Segovia S."/>
            <person name="Mitchell W."/>
            <person name="Land M.L."/>
            <person name="Dassanayake A."/>
            <person name="Kopke M."/>
        </authorList>
    </citation>
    <scope>NUCLEOTIDE SEQUENCE [LARGE SCALE GENOMIC DNA]</scope>
    <source>
        <strain evidence="3">DSM 10061</strain>
    </source>
</reference>
<keyword evidence="1" id="KW-0812">Transmembrane</keyword>
<gene>
    <name evidence="2" type="ORF">CAETHG_3800</name>
</gene>
<accession>A0ABM5NZL1</accession>
<evidence type="ECO:0000313" key="3">
    <source>
        <dbReference type="Proteomes" id="UP000017590"/>
    </source>
</evidence>
<keyword evidence="3" id="KW-1185">Reference proteome</keyword>
<keyword evidence="1" id="KW-0472">Membrane</keyword>
<evidence type="ECO:0000256" key="1">
    <source>
        <dbReference type="SAM" id="Phobius"/>
    </source>
</evidence>
<organism evidence="2 3">
    <name type="scientific">Clostridium autoethanogenum DSM 10061</name>
    <dbReference type="NCBI Taxonomy" id="1341692"/>
    <lineage>
        <taxon>Bacteria</taxon>
        <taxon>Bacillati</taxon>
        <taxon>Bacillota</taxon>
        <taxon>Clostridia</taxon>
        <taxon>Eubacteriales</taxon>
        <taxon>Clostridiaceae</taxon>
        <taxon>Clostridium</taxon>
    </lineage>
</organism>
<dbReference type="EMBL" id="CP006763">
    <property type="protein sequence ID" value="AGY78001.1"/>
    <property type="molecule type" value="Genomic_DNA"/>
</dbReference>
<evidence type="ECO:0000313" key="2">
    <source>
        <dbReference type="EMBL" id="AGY78001.1"/>
    </source>
</evidence>
<keyword evidence="1" id="KW-1133">Transmembrane helix</keyword>
<evidence type="ECO:0008006" key="4">
    <source>
        <dbReference type="Google" id="ProtNLM"/>
    </source>
</evidence>
<dbReference type="Proteomes" id="UP000017590">
    <property type="component" value="Chromosome"/>
</dbReference>
<protein>
    <recommendedName>
        <fullName evidence="4">Phage holin, LL-H family</fullName>
    </recommendedName>
</protein>
<name>A0ABM5NZL1_9CLOT</name>